<dbReference type="PANTHER" id="PTHR33142">
    <property type="entry name" value="CYCLIN-DEPENDENT PROTEIN KINASE INHIBITOR SMR13"/>
    <property type="match status" value="1"/>
</dbReference>
<feature type="region of interest" description="Disordered" evidence="3">
    <location>
        <begin position="40"/>
        <end position="74"/>
    </location>
</feature>
<protein>
    <submittedName>
        <fullName evidence="4">Uncharacterized protein</fullName>
    </submittedName>
</protein>
<keyword evidence="1" id="KW-0649">Protein kinase inhibitor</keyword>
<evidence type="ECO:0000313" key="4">
    <source>
        <dbReference type="EMBL" id="KAK8926373.1"/>
    </source>
</evidence>
<keyword evidence="2" id="KW-0131">Cell cycle</keyword>
<organism evidence="4 5">
    <name type="scientific">Platanthera zijinensis</name>
    <dbReference type="NCBI Taxonomy" id="2320716"/>
    <lineage>
        <taxon>Eukaryota</taxon>
        <taxon>Viridiplantae</taxon>
        <taxon>Streptophyta</taxon>
        <taxon>Embryophyta</taxon>
        <taxon>Tracheophyta</taxon>
        <taxon>Spermatophyta</taxon>
        <taxon>Magnoliopsida</taxon>
        <taxon>Liliopsida</taxon>
        <taxon>Asparagales</taxon>
        <taxon>Orchidaceae</taxon>
        <taxon>Orchidoideae</taxon>
        <taxon>Orchideae</taxon>
        <taxon>Orchidinae</taxon>
        <taxon>Platanthera</taxon>
    </lineage>
</organism>
<evidence type="ECO:0000256" key="2">
    <source>
        <dbReference type="ARBA" id="ARBA00023306"/>
    </source>
</evidence>
<reference evidence="4 5" key="1">
    <citation type="journal article" date="2022" name="Nat. Plants">
        <title>Genomes of leafy and leafless Platanthera orchids illuminate the evolution of mycoheterotrophy.</title>
        <authorList>
            <person name="Li M.H."/>
            <person name="Liu K.W."/>
            <person name="Li Z."/>
            <person name="Lu H.C."/>
            <person name="Ye Q.L."/>
            <person name="Zhang D."/>
            <person name="Wang J.Y."/>
            <person name="Li Y.F."/>
            <person name="Zhong Z.M."/>
            <person name="Liu X."/>
            <person name="Yu X."/>
            <person name="Liu D.K."/>
            <person name="Tu X.D."/>
            <person name="Liu B."/>
            <person name="Hao Y."/>
            <person name="Liao X.Y."/>
            <person name="Jiang Y.T."/>
            <person name="Sun W.H."/>
            <person name="Chen J."/>
            <person name="Chen Y.Q."/>
            <person name="Ai Y."/>
            <person name="Zhai J.W."/>
            <person name="Wu S.S."/>
            <person name="Zhou Z."/>
            <person name="Hsiao Y.Y."/>
            <person name="Wu W.L."/>
            <person name="Chen Y.Y."/>
            <person name="Lin Y.F."/>
            <person name="Hsu J.L."/>
            <person name="Li C.Y."/>
            <person name="Wang Z.W."/>
            <person name="Zhao X."/>
            <person name="Zhong W.Y."/>
            <person name="Ma X.K."/>
            <person name="Ma L."/>
            <person name="Huang J."/>
            <person name="Chen G.Z."/>
            <person name="Huang M.Z."/>
            <person name="Huang L."/>
            <person name="Peng D.H."/>
            <person name="Luo Y.B."/>
            <person name="Zou S.Q."/>
            <person name="Chen S.P."/>
            <person name="Lan S."/>
            <person name="Tsai W.C."/>
            <person name="Van de Peer Y."/>
            <person name="Liu Z.J."/>
        </authorList>
    </citation>
    <scope>NUCLEOTIDE SEQUENCE [LARGE SCALE GENOMIC DNA]</scope>
    <source>
        <strain evidence="4">Lor287</strain>
    </source>
</reference>
<accession>A0AAP0B4E3</accession>
<gene>
    <name evidence="4" type="ORF">KSP39_PZI018425</name>
</gene>
<evidence type="ECO:0000256" key="3">
    <source>
        <dbReference type="SAM" id="MobiDB-lite"/>
    </source>
</evidence>
<name>A0AAP0B4E3_9ASPA</name>
<evidence type="ECO:0000313" key="5">
    <source>
        <dbReference type="Proteomes" id="UP001418222"/>
    </source>
</evidence>
<dbReference type="Proteomes" id="UP001418222">
    <property type="component" value="Unassembled WGS sequence"/>
</dbReference>
<comment type="caution">
    <text evidence="4">The sequence shown here is derived from an EMBL/GenBank/DDBJ whole genome shotgun (WGS) entry which is preliminary data.</text>
</comment>
<dbReference type="AlphaFoldDB" id="A0AAP0B4E3"/>
<dbReference type="EMBL" id="JBBWWQ010000016">
    <property type="protein sequence ID" value="KAK8926373.1"/>
    <property type="molecule type" value="Genomic_DNA"/>
</dbReference>
<dbReference type="InterPro" id="IPR040389">
    <property type="entry name" value="SMR"/>
</dbReference>
<sequence>MADSKDHEEEYYTGDENVHVSTASLSSLSSTVEELDVTALSKKTEEGGCGEAGDYDEEGYHTPTSPRHRIPAALECPPAPKKPACYSRRRKRTGRCWIVNGDLKLMSFLMEVDGIMWTMRKRRLLKAIN</sequence>
<proteinExistence type="predicted"/>
<evidence type="ECO:0000256" key="1">
    <source>
        <dbReference type="ARBA" id="ARBA00023013"/>
    </source>
</evidence>
<dbReference type="GO" id="GO:0032875">
    <property type="term" value="P:regulation of DNA endoreduplication"/>
    <property type="evidence" value="ECO:0007669"/>
    <property type="project" value="InterPro"/>
</dbReference>
<dbReference type="GO" id="GO:0004860">
    <property type="term" value="F:protein kinase inhibitor activity"/>
    <property type="evidence" value="ECO:0007669"/>
    <property type="project" value="UniProtKB-KW"/>
</dbReference>
<keyword evidence="5" id="KW-1185">Reference proteome</keyword>
<dbReference type="PANTHER" id="PTHR33142:SF8">
    <property type="entry name" value="CYCLIN-DEPENDENT PROTEIN KINASE INHIBITOR SMR9"/>
    <property type="match status" value="1"/>
</dbReference>